<dbReference type="GO" id="GO:0043022">
    <property type="term" value="F:ribosome binding"/>
    <property type="evidence" value="ECO:0007669"/>
    <property type="project" value="UniProtKB-UniRule"/>
</dbReference>
<dbReference type="RefSeq" id="WP_075080566.1">
    <property type="nucleotide sequence ID" value="NZ_BDCO01000002.1"/>
</dbReference>
<dbReference type="EMBL" id="BDCO01000002">
    <property type="protein sequence ID" value="GAT32143.1"/>
    <property type="molecule type" value="Genomic_DNA"/>
</dbReference>
<comment type="catalytic activity">
    <reaction evidence="2 3">
        <text>GTP + H2O = GDP + phosphate + H(+)</text>
        <dbReference type="Rhea" id="RHEA:19669"/>
        <dbReference type="ChEBI" id="CHEBI:15377"/>
        <dbReference type="ChEBI" id="CHEBI:15378"/>
        <dbReference type="ChEBI" id="CHEBI:37565"/>
        <dbReference type="ChEBI" id="CHEBI:43474"/>
        <dbReference type="ChEBI" id="CHEBI:58189"/>
    </reaction>
</comment>
<dbReference type="EC" id="3.6.5.-" evidence="3"/>
<dbReference type="InterPro" id="IPR047041">
    <property type="entry name" value="BipA_GTP-bd_dom"/>
</dbReference>
<dbReference type="InterPro" id="IPR006298">
    <property type="entry name" value="BipA"/>
</dbReference>
<keyword evidence="3" id="KW-0547">Nucleotide-binding</keyword>
<evidence type="ECO:0000256" key="2">
    <source>
        <dbReference type="ARBA" id="ARBA00048548"/>
    </source>
</evidence>
<sequence>MQNIRNIAIIAHVDHGKTTLVDQLLKQAGTFRANQKTDERMMDSMDLEKEKGITIRAKNAAFRWHNYHVNIVDTPGHADFGGEVERIMKMVDGVLLVVDSHDGPQAQTKFVLRKAMENGLKPIVVINKIDRENARPHKVLDMVFELFMELEATDEQLDFPHIYASAKAGFAKREIDHESDNMEPLYEAIVKHIPPPPKADKDYFQMLVSNLDYSDYLGRIAYGRIISGSVKVGQSIVCVHKDGRKERGNVTALFSHEGLEKVQIESASEGDIIGLTGFEEVFIGETLVDNEEREALPFVDIDPPTIAMKICVNDSPLAGREGKLLTARQIKDRLVRETRTNVSIIVAETETAGHFDVKARGEMQIAILVEQMRREGFELLVSRPEVIFRRDEAGNLLEPMETLYVDVPPDNLGDILQSLASRKAEIVNMQHNPHSVLVEATIPTRGLIGFETDLVNVTKGHGIASHLFKEYGPHKGDIPSRNNGVLVSMEGGTSTAYALDSIQERGRLFIGPQEEIYEGMIVGENARPDDMPVNPCKAKKLTNMRSQGDGKGIQLAPPLVLSLERSLEYIAPDEYVEATPKSLRLRKKILDANARKRAQTKVNVAE</sequence>
<dbReference type="NCBIfam" id="TIGR00231">
    <property type="entry name" value="small_GTP"/>
    <property type="match status" value="1"/>
</dbReference>
<accession>A0A146G3U9</accession>
<dbReference type="Gene3D" id="3.30.70.240">
    <property type="match status" value="1"/>
</dbReference>
<dbReference type="CDD" id="cd03710">
    <property type="entry name" value="BipA_TypA_C"/>
    <property type="match status" value="1"/>
</dbReference>
<evidence type="ECO:0000313" key="5">
    <source>
        <dbReference type="EMBL" id="GAT32143.1"/>
    </source>
</evidence>
<dbReference type="GO" id="GO:0019843">
    <property type="term" value="F:rRNA binding"/>
    <property type="evidence" value="ECO:0007669"/>
    <property type="project" value="UniProtKB-KW"/>
</dbReference>
<dbReference type="Pfam" id="PF00009">
    <property type="entry name" value="GTP_EFTU"/>
    <property type="match status" value="1"/>
</dbReference>
<keyword evidence="1 3" id="KW-0342">GTP-binding</keyword>
<dbReference type="InterPro" id="IPR004161">
    <property type="entry name" value="EFTu-like_2"/>
</dbReference>
<dbReference type="InParanoid" id="A0A146G3U9"/>
<dbReference type="FunFam" id="2.40.50.250:FF:000001">
    <property type="entry name" value="GTP-binding protein TypA"/>
    <property type="match status" value="1"/>
</dbReference>
<dbReference type="InterPro" id="IPR009000">
    <property type="entry name" value="Transl_B-barrel_sf"/>
</dbReference>
<dbReference type="Gene3D" id="2.40.30.10">
    <property type="entry name" value="Translation factors"/>
    <property type="match status" value="1"/>
</dbReference>
<dbReference type="STRING" id="690879.TSACC_2540"/>
<dbReference type="GO" id="GO:0003924">
    <property type="term" value="F:GTPase activity"/>
    <property type="evidence" value="ECO:0007669"/>
    <property type="project" value="UniProtKB-UniRule"/>
</dbReference>
<dbReference type="FunFam" id="3.30.70.870:FF:000003">
    <property type="entry name" value="GTP-binding protein TypA"/>
    <property type="match status" value="1"/>
</dbReference>
<dbReference type="InterPro" id="IPR031157">
    <property type="entry name" value="G_TR_CS"/>
</dbReference>
<keyword evidence="3" id="KW-0963">Cytoplasm</keyword>
<gene>
    <name evidence="3" type="primary">bipA</name>
    <name evidence="5" type="ORF">TSACC_2540</name>
</gene>
<dbReference type="InterPro" id="IPR035651">
    <property type="entry name" value="BipA_V"/>
</dbReference>
<dbReference type="GO" id="GO:0005829">
    <property type="term" value="C:cytosol"/>
    <property type="evidence" value="ECO:0007669"/>
    <property type="project" value="TreeGrafter"/>
</dbReference>
<dbReference type="CDD" id="cd01891">
    <property type="entry name" value="TypA_BipA"/>
    <property type="match status" value="1"/>
</dbReference>
<dbReference type="Gene3D" id="3.30.70.870">
    <property type="entry name" value="Elongation Factor G (Translational Gtpase), domain 3"/>
    <property type="match status" value="1"/>
</dbReference>
<dbReference type="Pfam" id="PF03144">
    <property type="entry name" value="GTP_EFTU_D2"/>
    <property type="match status" value="1"/>
</dbReference>
<dbReference type="InterPro" id="IPR000795">
    <property type="entry name" value="T_Tr_GTP-bd_dom"/>
</dbReference>
<dbReference type="InterPro" id="IPR027417">
    <property type="entry name" value="P-loop_NTPase"/>
</dbReference>
<dbReference type="GO" id="GO:1990904">
    <property type="term" value="C:ribonucleoprotein complex"/>
    <property type="evidence" value="ECO:0007669"/>
    <property type="project" value="TreeGrafter"/>
</dbReference>
<dbReference type="OrthoDB" id="9804431at2"/>
<dbReference type="InterPro" id="IPR035647">
    <property type="entry name" value="EFG_III/V"/>
</dbReference>
<protein>
    <recommendedName>
        <fullName evidence="3">Large ribosomal subunit assembly factor BipA</fullName>
        <ecNumber evidence="3">3.6.5.-</ecNumber>
    </recommendedName>
    <alternativeName>
        <fullName evidence="3">GTP-binding protein BipA</fullName>
    </alternativeName>
</protein>
<dbReference type="InterPro" id="IPR048876">
    <property type="entry name" value="BipA_C"/>
</dbReference>
<dbReference type="PANTHER" id="PTHR42908">
    <property type="entry name" value="TRANSLATION ELONGATION FACTOR-RELATED"/>
    <property type="match status" value="1"/>
</dbReference>
<dbReference type="FunFam" id="3.30.70.240:FF:000002">
    <property type="entry name" value="GTP-binding protein TypA"/>
    <property type="match status" value="1"/>
</dbReference>
<dbReference type="GO" id="GO:0000027">
    <property type="term" value="P:ribosomal large subunit assembly"/>
    <property type="evidence" value="ECO:0007669"/>
    <property type="project" value="UniProtKB-UniRule"/>
</dbReference>
<evidence type="ECO:0000313" key="6">
    <source>
        <dbReference type="Proteomes" id="UP000076023"/>
    </source>
</evidence>
<dbReference type="Pfam" id="PF00679">
    <property type="entry name" value="EFG_C"/>
    <property type="match status" value="1"/>
</dbReference>
<dbReference type="Gene3D" id="2.40.50.250">
    <property type="entry name" value="bipa protein"/>
    <property type="match status" value="1"/>
</dbReference>
<dbReference type="SUPFAM" id="SSF52540">
    <property type="entry name" value="P-loop containing nucleoside triphosphate hydrolases"/>
    <property type="match status" value="1"/>
</dbReference>
<dbReference type="FunFam" id="2.40.30.10:FF:000016">
    <property type="entry name" value="GTP-binding protein TypA"/>
    <property type="match status" value="1"/>
</dbReference>
<evidence type="ECO:0000259" key="4">
    <source>
        <dbReference type="PROSITE" id="PS51722"/>
    </source>
</evidence>
<dbReference type="GO" id="GO:0010467">
    <property type="term" value="P:gene expression"/>
    <property type="evidence" value="ECO:0007669"/>
    <property type="project" value="UniProtKB-ARBA"/>
</dbReference>
<evidence type="ECO:0000256" key="1">
    <source>
        <dbReference type="ARBA" id="ARBA00023134"/>
    </source>
</evidence>
<feature type="binding site" evidence="3">
    <location>
        <begin position="127"/>
        <end position="130"/>
    </location>
    <ligand>
        <name>GTP</name>
        <dbReference type="ChEBI" id="CHEBI:37565"/>
    </ligand>
</feature>
<keyword evidence="3" id="KW-0820">tRNA-binding</keyword>
<dbReference type="FunCoup" id="A0A146G3U9">
    <property type="interactions" value="444"/>
</dbReference>
<keyword evidence="3" id="KW-0694">RNA-binding</keyword>
<dbReference type="InterPro" id="IPR000640">
    <property type="entry name" value="EFG_V-like"/>
</dbReference>
<keyword evidence="3" id="KW-0378">Hydrolase</keyword>
<dbReference type="SUPFAM" id="SSF50447">
    <property type="entry name" value="Translation proteins"/>
    <property type="match status" value="1"/>
</dbReference>
<comment type="function">
    <text evidence="3">A 50S ribosomal subunit assembly protein with GTPase activity, required for 50S subunit assembly at low temperatures, may also play a role in translation. Binds GTP and analogs. Binds the 70S ribosome between the 30S and 50S subunits, in a similar position as ribosome-bound EF-G; it contacts a number of ribosomal proteins, both rRNAs and the A-site tRNA.</text>
</comment>
<comment type="subunit">
    <text evidence="3">Monomer.</text>
</comment>
<dbReference type="GO" id="GO:0005525">
    <property type="term" value="F:GTP binding"/>
    <property type="evidence" value="ECO:0007669"/>
    <property type="project" value="UniProtKB-UniRule"/>
</dbReference>
<dbReference type="PRINTS" id="PR00315">
    <property type="entry name" value="ELONGATNFCT"/>
</dbReference>
<dbReference type="HAMAP" id="MF_00849">
    <property type="entry name" value="BipA"/>
    <property type="match status" value="1"/>
</dbReference>
<dbReference type="CDD" id="cd03691">
    <property type="entry name" value="BipA_TypA_II"/>
    <property type="match status" value="1"/>
</dbReference>
<dbReference type="PANTHER" id="PTHR42908:SF8">
    <property type="entry name" value="TR-TYPE G DOMAIN-CONTAINING PROTEIN"/>
    <property type="match status" value="1"/>
</dbReference>
<dbReference type="FunFam" id="3.40.50.300:FF:000055">
    <property type="entry name" value="GTP-binding protein TypA"/>
    <property type="match status" value="1"/>
</dbReference>
<evidence type="ECO:0000256" key="3">
    <source>
        <dbReference type="HAMAP-Rule" id="MF_00849"/>
    </source>
</evidence>
<dbReference type="SUPFAM" id="SSF54980">
    <property type="entry name" value="EF-G C-terminal domain-like"/>
    <property type="match status" value="2"/>
</dbReference>
<name>A0A146G3U9_TERSA</name>
<dbReference type="GO" id="GO:0000049">
    <property type="term" value="F:tRNA binding"/>
    <property type="evidence" value="ECO:0007669"/>
    <property type="project" value="UniProtKB-KW"/>
</dbReference>
<reference evidence="6" key="1">
    <citation type="journal article" date="2017" name="Genome Announc.">
        <title>Draft Genome Sequence of Terrimicrobium sacchariphilum NM-5T, a Facultative Anaerobic Soil Bacterium of the Class Spartobacteria.</title>
        <authorList>
            <person name="Qiu Y.L."/>
            <person name="Tourlousse D.M."/>
            <person name="Matsuura N."/>
            <person name="Ohashi A."/>
            <person name="Sekiguchi Y."/>
        </authorList>
    </citation>
    <scope>NUCLEOTIDE SEQUENCE [LARGE SCALE GENOMIC DNA]</scope>
    <source>
        <strain evidence="6">NM-5</strain>
    </source>
</reference>
<dbReference type="Pfam" id="PF21018">
    <property type="entry name" value="BipA_C"/>
    <property type="match status" value="1"/>
</dbReference>
<dbReference type="AlphaFoldDB" id="A0A146G3U9"/>
<proteinExistence type="inferred from homology"/>
<dbReference type="InterPro" id="IPR047042">
    <property type="entry name" value="BipA_II"/>
</dbReference>
<keyword evidence="6" id="KW-1185">Reference proteome</keyword>
<dbReference type="GO" id="GO:0009409">
    <property type="term" value="P:response to cold"/>
    <property type="evidence" value="ECO:0007669"/>
    <property type="project" value="UniProtKB-ARBA"/>
</dbReference>
<organism evidence="5 6">
    <name type="scientific">Terrimicrobium sacchariphilum</name>
    <dbReference type="NCBI Taxonomy" id="690879"/>
    <lineage>
        <taxon>Bacteria</taxon>
        <taxon>Pseudomonadati</taxon>
        <taxon>Verrucomicrobiota</taxon>
        <taxon>Terrimicrobiia</taxon>
        <taxon>Terrimicrobiales</taxon>
        <taxon>Terrimicrobiaceae</taxon>
        <taxon>Terrimicrobium</taxon>
    </lineage>
</organism>
<dbReference type="InterPro" id="IPR042116">
    <property type="entry name" value="TypA/BipA_C"/>
</dbReference>
<comment type="similarity">
    <text evidence="3">Belongs to the TRAFAC class translation factor GTPase superfamily. Classic translation factor GTPase family. BipA subfamily.</text>
</comment>
<dbReference type="Proteomes" id="UP000076023">
    <property type="component" value="Unassembled WGS sequence"/>
</dbReference>
<keyword evidence="3" id="KW-0699">rRNA-binding</keyword>
<dbReference type="Gene3D" id="3.40.50.300">
    <property type="entry name" value="P-loop containing nucleotide triphosphate hydrolases"/>
    <property type="match status" value="1"/>
</dbReference>
<comment type="caution">
    <text evidence="5">The sequence shown here is derived from an EMBL/GenBank/DDBJ whole genome shotgun (WGS) entry which is preliminary data.</text>
</comment>
<keyword evidence="3" id="KW-0690">Ribosome biogenesis</keyword>
<feature type="domain" description="Tr-type G" evidence="4">
    <location>
        <begin position="2"/>
        <end position="198"/>
    </location>
</feature>
<dbReference type="PROSITE" id="PS51722">
    <property type="entry name" value="G_TR_2"/>
    <property type="match status" value="1"/>
</dbReference>
<dbReference type="InterPro" id="IPR005225">
    <property type="entry name" value="Small_GTP-bd"/>
</dbReference>
<dbReference type="SMART" id="SM00838">
    <property type="entry name" value="EFG_C"/>
    <property type="match status" value="1"/>
</dbReference>
<dbReference type="PROSITE" id="PS00301">
    <property type="entry name" value="G_TR_1"/>
    <property type="match status" value="1"/>
</dbReference>
<feature type="binding site" evidence="3">
    <location>
        <begin position="14"/>
        <end position="19"/>
    </location>
    <ligand>
        <name>GTP</name>
        <dbReference type="ChEBI" id="CHEBI:37565"/>
    </ligand>
</feature>
<comment type="subcellular location">
    <subcellularLocation>
        <location evidence="3">Cytoplasm</location>
    </subcellularLocation>
    <text evidence="3">Binds to ribosomes.</text>
</comment>
<dbReference type="NCBIfam" id="TIGR01394">
    <property type="entry name" value="TypA_BipA"/>
    <property type="match status" value="1"/>
</dbReference>